<feature type="chain" id="PRO_5037257475" description="Dystroglycan-type cadherin-like domain-containing protein" evidence="2">
    <location>
        <begin position="20"/>
        <end position="410"/>
    </location>
</feature>
<keyword evidence="2" id="KW-0732">Signal</keyword>
<evidence type="ECO:0000313" key="3">
    <source>
        <dbReference type="EMBL" id="MBM9469181.1"/>
    </source>
</evidence>
<dbReference type="InterPro" id="IPR013783">
    <property type="entry name" value="Ig-like_fold"/>
</dbReference>
<dbReference type="EMBL" id="JAERWK010000025">
    <property type="protein sequence ID" value="MBM9469181.1"/>
    <property type="molecule type" value="Genomic_DNA"/>
</dbReference>
<proteinExistence type="predicted"/>
<organism evidence="3 4">
    <name type="scientific">Nakamurella leprariae</name>
    <dbReference type="NCBI Taxonomy" id="2803911"/>
    <lineage>
        <taxon>Bacteria</taxon>
        <taxon>Bacillati</taxon>
        <taxon>Actinomycetota</taxon>
        <taxon>Actinomycetes</taxon>
        <taxon>Nakamurellales</taxon>
        <taxon>Nakamurellaceae</taxon>
        <taxon>Nakamurella</taxon>
    </lineage>
</organism>
<accession>A0A939C0V6</accession>
<evidence type="ECO:0000256" key="1">
    <source>
        <dbReference type="SAM" id="MobiDB-lite"/>
    </source>
</evidence>
<name>A0A939C0V6_9ACTN</name>
<dbReference type="AlphaFoldDB" id="A0A939C0V6"/>
<dbReference type="Proteomes" id="UP000663792">
    <property type="component" value="Unassembled WGS sequence"/>
</dbReference>
<comment type="caution">
    <text evidence="3">The sequence shown here is derived from an EMBL/GenBank/DDBJ whole genome shotgun (WGS) entry which is preliminary data.</text>
</comment>
<gene>
    <name evidence="3" type="ORF">JL106_17990</name>
</gene>
<feature type="region of interest" description="Disordered" evidence="1">
    <location>
        <begin position="22"/>
        <end position="172"/>
    </location>
</feature>
<dbReference type="GO" id="GO:0005975">
    <property type="term" value="P:carbohydrate metabolic process"/>
    <property type="evidence" value="ECO:0007669"/>
    <property type="project" value="UniProtKB-ARBA"/>
</dbReference>
<reference evidence="3" key="1">
    <citation type="submission" date="2021-01" db="EMBL/GenBank/DDBJ databases">
        <title>YIM 132084 draft genome.</title>
        <authorList>
            <person name="An D."/>
        </authorList>
    </citation>
    <scope>NUCLEOTIDE SEQUENCE</scope>
    <source>
        <strain evidence="3">YIM 132084</strain>
    </source>
</reference>
<dbReference type="RefSeq" id="WP_205262146.1">
    <property type="nucleotide sequence ID" value="NZ_JAERWK010000025.1"/>
</dbReference>
<protein>
    <recommendedName>
        <fullName evidence="5">Dystroglycan-type cadherin-like domain-containing protein</fullName>
    </recommendedName>
</protein>
<evidence type="ECO:0000313" key="4">
    <source>
        <dbReference type="Proteomes" id="UP000663792"/>
    </source>
</evidence>
<evidence type="ECO:0008006" key="5">
    <source>
        <dbReference type="Google" id="ProtNLM"/>
    </source>
</evidence>
<sequence>MTTAMVVIALVTGTGWVAAAVPDGSSSTAPASATTTPSTTTPSAPAPGLSLGTDDRPEATDGIVTTAPIETTAVATTTGDTSVDTPTGSTPSSPSVIIATPPTVTGPPGTSDIHDPLVAEPGHAVTSAHQPGDQLPDQPADADPVAGASPASAPVSTPPPGPPGPTPAPDEPTTVVTAVIAAAQTMSLRGASTAALVTLPPGRLGTAYTAALPEPDGPGPWTWTVTADHPPAGLDLDPAGTITGTPAESGAYSFTARATDPAGEQVDLRLEVSVATGALSVTVPGVAELGGATPGTSVTAQLGPVTVVDERALSDAQWSVEVSATAFTAGSGRTIPADRLAYSPGPVAARAGLGAFTGSDLVSAATPGLAARWTGGGPASWVTWRPTVTVAVPLDQPAGTYRGVITHSVF</sequence>
<feature type="signal peptide" evidence="2">
    <location>
        <begin position="1"/>
        <end position="19"/>
    </location>
</feature>
<feature type="compositionally biased region" description="Low complexity" evidence="1">
    <location>
        <begin position="25"/>
        <end position="47"/>
    </location>
</feature>
<dbReference type="Gene3D" id="2.60.40.10">
    <property type="entry name" value="Immunoglobulins"/>
    <property type="match status" value="1"/>
</dbReference>
<feature type="compositionally biased region" description="Low complexity" evidence="1">
    <location>
        <begin position="130"/>
        <end position="155"/>
    </location>
</feature>
<evidence type="ECO:0000256" key="2">
    <source>
        <dbReference type="SAM" id="SignalP"/>
    </source>
</evidence>
<feature type="compositionally biased region" description="Low complexity" evidence="1">
    <location>
        <begin position="63"/>
        <end position="110"/>
    </location>
</feature>
<feature type="compositionally biased region" description="Pro residues" evidence="1">
    <location>
        <begin position="156"/>
        <end position="170"/>
    </location>
</feature>
<keyword evidence="4" id="KW-1185">Reference proteome</keyword>